<sequence length="242" mass="27979">MKKDLIKLDNEKSVMNFLREPTVKIAETITGILVAEQKDWKLSAGKLVQAVIKGGLLTQLGRELEMYRNEGKIKEDYFASNKNKATLYELLKFLDEEIPDEELFKAMKSIFFSGISVDAGADEELWAYEFLRTAKKLSGTETLILKANLEIAQNRINPEIKKRLDKSPLPHSRSAWRKFLAIQMGYGDFDAIVGKYESNLETLGLISRRAEDNRFAKDFEPTQKYRLTEFGYKFCEFMTRYE</sequence>
<protein>
    <recommendedName>
        <fullName evidence="3">DUF4393 domain-containing protein</fullName>
    </recommendedName>
</protein>
<evidence type="ECO:0008006" key="3">
    <source>
        <dbReference type="Google" id="ProtNLM"/>
    </source>
</evidence>
<dbReference type="EMBL" id="MHIY01000024">
    <property type="protein sequence ID" value="OGY59420.1"/>
    <property type="molecule type" value="Genomic_DNA"/>
</dbReference>
<comment type="caution">
    <text evidence="1">The sequence shown here is derived from an EMBL/GenBank/DDBJ whole genome shotgun (WGS) entry which is preliminary data.</text>
</comment>
<dbReference type="AlphaFoldDB" id="A0A1G1Z6A2"/>
<proteinExistence type="predicted"/>
<organism evidence="1 2">
    <name type="scientific">Candidatus Colwellbacteria bacterium RIFCSPLOWO2_01_FULL_48_10</name>
    <dbReference type="NCBI Taxonomy" id="1797690"/>
    <lineage>
        <taxon>Bacteria</taxon>
        <taxon>Candidatus Colwelliibacteriota</taxon>
    </lineage>
</organism>
<evidence type="ECO:0000313" key="2">
    <source>
        <dbReference type="Proteomes" id="UP000178744"/>
    </source>
</evidence>
<reference evidence="1 2" key="1">
    <citation type="journal article" date="2016" name="Nat. Commun.">
        <title>Thousands of microbial genomes shed light on interconnected biogeochemical processes in an aquifer system.</title>
        <authorList>
            <person name="Anantharaman K."/>
            <person name="Brown C.T."/>
            <person name="Hug L.A."/>
            <person name="Sharon I."/>
            <person name="Castelle C.J."/>
            <person name="Probst A.J."/>
            <person name="Thomas B.C."/>
            <person name="Singh A."/>
            <person name="Wilkins M.J."/>
            <person name="Karaoz U."/>
            <person name="Brodie E.L."/>
            <person name="Williams K.H."/>
            <person name="Hubbard S.S."/>
            <person name="Banfield J.F."/>
        </authorList>
    </citation>
    <scope>NUCLEOTIDE SEQUENCE [LARGE SCALE GENOMIC DNA]</scope>
</reference>
<gene>
    <name evidence="1" type="ORF">A3B23_03845</name>
</gene>
<accession>A0A1G1Z6A2</accession>
<dbReference type="STRING" id="1797690.A3B23_03845"/>
<evidence type="ECO:0000313" key="1">
    <source>
        <dbReference type="EMBL" id="OGY59420.1"/>
    </source>
</evidence>
<dbReference type="Proteomes" id="UP000178744">
    <property type="component" value="Unassembled WGS sequence"/>
</dbReference>
<name>A0A1G1Z6A2_9BACT</name>